<organism evidence="1 2">
    <name type="scientific">Streptomyces bikiniensis</name>
    <dbReference type="NCBI Taxonomy" id="1896"/>
    <lineage>
        <taxon>Bacteria</taxon>
        <taxon>Bacillati</taxon>
        <taxon>Actinomycetota</taxon>
        <taxon>Actinomycetes</taxon>
        <taxon>Kitasatosporales</taxon>
        <taxon>Streptomycetaceae</taxon>
        <taxon>Streptomyces</taxon>
    </lineage>
</organism>
<dbReference type="EMBL" id="JBITYT010000010">
    <property type="protein sequence ID" value="MFI9122285.1"/>
    <property type="molecule type" value="Genomic_DNA"/>
</dbReference>
<evidence type="ECO:0008006" key="3">
    <source>
        <dbReference type="Google" id="ProtNLM"/>
    </source>
</evidence>
<gene>
    <name evidence="1" type="ORF">ACIGW0_23270</name>
</gene>
<dbReference type="SUPFAM" id="SSF159888">
    <property type="entry name" value="YdhG-like"/>
    <property type="match status" value="1"/>
</dbReference>
<name>A0ABW8D136_STRBI</name>
<evidence type="ECO:0000313" key="1">
    <source>
        <dbReference type="EMBL" id="MFI9122285.1"/>
    </source>
</evidence>
<dbReference type="Proteomes" id="UP001614391">
    <property type="component" value="Unassembled WGS sequence"/>
</dbReference>
<keyword evidence="2" id="KW-1185">Reference proteome</keyword>
<sequence length="104" mass="10844">MLAKIAAMPGADWGLAGRIHGIVGIAAPVLAPELWYGMPAYAGDGKVVLPFQSAEKLTSWYATLGFSDQAALDEGAMRPTAYVLKEPIAADEQLVSALVRDAAG</sequence>
<evidence type="ECO:0000313" key="2">
    <source>
        <dbReference type="Proteomes" id="UP001614391"/>
    </source>
</evidence>
<proteinExistence type="predicted"/>
<dbReference type="RefSeq" id="WP_399617918.1">
    <property type="nucleotide sequence ID" value="NZ_JBITYT010000010.1"/>
</dbReference>
<reference evidence="1 2" key="1">
    <citation type="submission" date="2024-10" db="EMBL/GenBank/DDBJ databases">
        <title>The Natural Products Discovery Center: Release of the First 8490 Sequenced Strains for Exploring Actinobacteria Biosynthetic Diversity.</title>
        <authorList>
            <person name="Kalkreuter E."/>
            <person name="Kautsar S.A."/>
            <person name="Yang D."/>
            <person name="Bader C.D."/>
            <person name="Teijaro C.N."/>
            <person name="Fluegel L."/>
            <person name="Davis C.M."/>
            <person name="Simpson J.R."/>
            <person name="Lauterbach L."/>
            <person name="Steele A.D."/>
            <person name="Gui C."/>
            <person name="Meng S."/>
            <person name="Li G."/>
            <person name="Viehrig K."/>
            <person name="Ye F."/>
            <person name="Su P."/>
            <person name="Kiefer A.F."/>
            <person name="Nichols A."/>
            <person name="Cepeda A.J."/>
            <person name="Yan W."/>
            <person name="Fan B."/>
            <person name="Jiang Y."/>
            <person name="Adhikari A."/>
            <person name="Zheng C.-J."/>
            <person name="Schuster L."/>
            <person name="Cowan T.M."/>
            <person name="Smanski M.J."/>
            <person name="Chevrette M.G."/>
            <person name="De Carvalho L.P.S."/>
            <person name="Shen B."/>
        </authorList>
    </citation>
    <scope>NUCLEOTIDE SEQUENCE [LARGE SCALE GENOMIC DNA]</scope>
    <source>
        <strain evidence="1 2">NPDC053346</strain>
    </source>
</reference>
<comment type="caution">
    <text evidence="1">The sequence shown here is derived from an EMBL/GenBank/DDBJ whole genome shotgun (WGS) entry which is preliminary data.</text>
</comment>
<accession>A0ABW8D136</accession>
<protein>
    <recommendedName>
        <fullName evidence="3">YdhG-like domain-containing protein</fullName>
    </recommendedName>
</protein>